<keyword evidence="1" id="KW-0597">Phosphoprotein</keyword>
<organism evidence="3 4">
    <name type="scientific">Piscirickettsia litoralis</name>
    <dbReference type="NCBI Taxonomy" id="1891921"/>
    <lineage>
        <taxon>Bacteria</taxon>
        <taxon>Pseudomonadati</taxon>
        <taxon>Pseudomonadota</taxon>
        <taxon>Gammaproteobacteria</taxon>
        <taxon>Thiotrichales</taxon>
        <taxon>Piscirickettsiaceae</taxon>
        <taxon>Piscirickettsia</taxon>
    </lineage>
</organism>
<dbReference type="PANTHER" id="PTHR44520">
    <property type="entry name" value="RESPONSE REGULATOR RCP1-RELATED"/>
    <property type="match status" value="1"/>
</dbReference>
<evidence type="ECO:0000256" key="1">
    <source>
        <dbReference type="PROSITE-ProRule" id="PRU00169"/>
    </source>
</evidence>
<sequence length="148" mass="17035">MDKLCLNLLLVEDDVADQNLILLALKKVSFSYNLQIKTNGLDALSYIQQSVKNERYPQVMLLDINLPKLTGLQLLEKLSAHSDYGTKKFPHVYTVMFTTSKFEADKKQAFDLGADDYFEKPSSLQPYIDLLERSYYSYLAKHQVEQNS</sequence>
<dbReference type="InterPro" id="IPR001789">
    <property type="entry name" value="Sig_transdc_resp-reg_receiver"/>
</dbReference>
<accession>A0ABX2ZZY0</accession>
<dbReference type="PANTHER" id="PTHR44520:SF2">
    <property type="entry name" value="RESPONSE REGULATOR RCP1"/>
    <property type="match status" value="1"/>
</dbReference>
<dbReference type="InterPro" id="IPR052893">
    <property type="entry name" value="TCS_response_regulator"/>
</dbReference>
<reference evidence="3 4" key="1">
    <citation type="submission" date="2016-08" db="EMBL/GenBank/DDBJ databases">
        <title>Draft genome sequence of Candidatus Piscirickettsia litoralis, from seawater.</title>
        <authorList>
            <person name="Wan X."/>
            <person name="Lee A.J."/>
            <person name="Hou S."/>
            <person name="Donachie S.P."/>
        </authorList>
    </citation>
    <scope>NUCLEOTIDE SEQUENCE [LARGE SCALE GENOMIC DNA]</scope>
    <source>
        <strain evidence="3 4">Y2</strain>
    </source>
</reference>
<dbReference type="Pfam" id="PF00072">
    <property type="entry name" value="Response_reg"/>
    <property type="match status" value="1"/>
</dbReference>
<protein>
    <recommendedName>
        <fullName evidence="2">Response regulatory domain-containing protein</fullName>
    </recommendedName>
</protein>
<keyword evidence="4" id="KW-1185">Reference proteome</keyword>
<evidence type="ECO:0000313" key="4">
    <source>
        <dbReference type="Proteomes" id="UP000094329"/>
    </source>
</evidence>
<dbReference type="RefSeq" id="WP_069311921.1">
    <property type="nucleotide sequence ID" value="NZ_MDTU01000001.1"/>
</dbReference>
<dbReference type="SMART" id="SM00448">
    <property type="entry name" value="REC"/>
    <property type="match status" value="1"/>
</dbReference>
<feature type="domain" description="Response regulatory" evidence="2">
    <location>
        <begin position="7"/>
        <end position="135"/>
    </location>
</feature>
<gene>
    <name evidence="3" type="ORF">BGC07_03125</name>
</gene>
<evidence type="ECO:0000259" key="2">
    <source>
        <dbReference type="PROSITE" id="PS50110"/>
    </source>
</evidence>
<comment type="caution">
    <text evidence="3">The sequence shown here is derived from an EMBL/GenBank/DDBJ whole genome shotgun (WGS) entry which is preliminary data.</text>
</comment>
<dbReference type="InterPro" id="IPR011006">
    <property type="entry name" value="CheY-like_superfamily"/>
</dbReference>
<dbReference type="SUPFAM" id="SSF52172">
    <property type="entry name" value="CheY-like"/>
    <property type="match status" value="1"/>
</dbReference>
<name>A0ABX2ZZY0_9GAMM</name>
<dbReference type="EMBL" id="MDTU01000001">
    <property type="protein sequence ID" value="ODN42122.1"/>
    <property type="molecule type" value="Genomic_DNA"/>
</dbReference>
<dbReference type="PROSITE" id="PS50110">
    <property type="entry name" value="RESPONSE_REGULATORY"/>
    <property type="match status" value="1"/>
</dbReference>
<dbReference type="Gene3D" id="3.40.50.2300">
    <property type="match status" value="1"/>
</dbReference>
<proteinExistence type="predicted"/>
<evidence type="ECO:0000313" key="3">
    <source>
        <dbReference type="EMBL" id="ODN42122.1"/>
    </source>
</evidence>
<dbReference type="Proteomes" id="UP000094329">
    <property type="component" value="Unassembled WGS sequence"/>
</dbReference>
<feature type="modified residue" description="4-aspartylphosphate" evidence="1">
    <location>
        <position position="63"/>
    </location>
</feature>